<dbReference type="PANTHER" id="PTHR43105">
    <property type="entry name" value="RESPIRATORY NITRATE REDUCTASE"/>
    <property type="match status" value="1"/>
</dbReference>
<keyword evidence="4" id="KW-0004">4Fe-4S</keyword>
<evidence type="ECO:0000256" key="4">
    <source>
        <dbReference type="ARBA" id="ARBA00022485"/>
    </source>
</evidence>
<dbReference type="Gene3D" id="3.40.50.740">
    <property type="match status" value="1"/>
</dbReference>
<dbReference type="SUPFAM" id="SSF53706">
    <property type="entry name" value="Formate dehydrogenase/DMSO reductase, domains 1-3"/>
    <property type="match status" value="1"/>
</dbReference>
<sequence>MFGAWGYDHNPLRPQKFRTLAMSLACRISTTWKSRRVRWNYIMLRVLRLLPLHIRAIQGELMSKNETIHYDGPAGGWGSAKGIARIFAKELSSPTVAETLRRQNKPGGFMCVSCAWTKPANYHPLEFCENGAKATLWELTTRRCTPDFFARHTVTELRGWKDHDLEQEGRLTHPMRYDRESDHYVPCSWEEAFSAIGQELKALDPKSVVFYTSGRASLETSYLYALFARLYGHNNLPDSSNMCHETTSVGLKKVIGASVGTSVFEDFSTCNAIFFFGQNTGSNSPRFLHPLQEAVKRGCKIVTFNPVREKGLETMINPQSPTEMLTGKETQISCQYHQVKTGGDIAAVMGMCKHVFAKDDEAKQQGRKVIDRDFIEQHTNGFEAFEQKVRTTGWEEIERESGLDRAALEAAGQVYVDAERVIGIYGMGLTQQVGGFDSIAMLVNMLLLKGNIGRDGTGISPVRGHSNVQGQRTVGISEKPNLVPLDKLAEMFDFDPPREEGVNTVGACEGILDGSIRGFVSLGGNFVRAIPDHDVMEDAWAKMRLTVQIATKLNRSHLINGEIAYLLPCLGRSEEDIQQAGPQTVSMEDSLSCIHGSVGKHKPASEHLLSELAIVAGLAKATLPPNPKVKWDEWQGDYGKVRDLIEETYPDKFHDFNKRLFTPGGFYRGNSARERIWKTESGKAEFTVPEALSAAGFEDREGRYRLMTLRSNDQFNTTIYGYSDRLRGIEGTRDVLLINPKEMEKLGLEEGQVVGLQTDIDDGRERKVGGLKVLPFQLPDGCVAGYYPELNPLVPLTHHEKLSQTPAAKAVPVRIIT</sequence>
<comment type="cofactor">
    <cofactor evidence="2">
        <name>[4Fe-4S] cluster</name>
        <dbReference type="ChEBI" id="CHEBI:49883"/>
    </cofactor>
</comment>
<evidence type="ECO:0000256" key="2">
    <source>
        <dbReference type="ARBA" id="ARBA00001966"/>
    </source>
</evidence>
<dbReference type="CDD" id="cd02787">
    <property type="entry name" value="MopB_CT_ydeP"/>
    <property type="match status" value="1"/>
</dbReference>
<keyword evidence="8" id="KW-0408">Iron</keyword>
<dbReference type="PIRSF" id="PIRSF000144">
    <property type="entry name" value="CbbBc"/>
    <property type="match status" value="1"/>
</dbReference>
<reference evidence="11 12" key="1">
    <citation type="submission" date="2024-06" db="EMBL/GenBank/DDBJ databases">
        <title>Genomic Encyclopedia of Type Strains, Phase IV (KMG-IV): sequencing the most valuable type-strain genomes for metagenomic binning, comparative biology and taxonomic classification.</title>
        <authorList>
            <person name="Goeker M."/>
        </authorList>
    </citation>
    <scope>NUCLEOTIDE SEQUENCE [LARGE SCALE GENOMIC DNA]</scope>
    <source>
        <strain evidence="11 12">DSM 105042</strain>
    </source>
</reference>
<proteinExistence type="inferred from homology"/>
<evidence type="ECO:0000256" key="6">
    <source>
        <dbReference type="ARBA" id="ARBA00022723"/>
    </source>
</evidence>
<evidence type="ECO:0000313" key="12">
    <source>
        <dbReference type="Proteomes" id="UP001549031"/>
    </source>
</evidence>
<dbReference type="InterPro" id="IPR041953">
    <property type="entry name" value="YdeP_MopB"/>
</dbReference>
<keyword evidence="6" id="KW-0479">Metal-binding</keyword>
<dbReference type="InterPro" id="IPR006656">
    <property type="entry name" value="Mopterin_OxRdtase"/>
</dbReference>
<accession>A0ABV2HDW2</accession>
<keyword evidence="12" id="KW-1185">Reference proteome</keyword>
<protein>
    <submittedName>
        <fullName evidence="11">Molybdopterin-dependent oxidoreductase alpha subunit</fullName>
    </submittedName>
</protein>
<dbReference type="SUPFAM" id="SSF50692">
    <property type="entry name" value="ADC-like"/>
    <property type="match status" value="1"/>
</dbReference>
<keyword evidence="9" id="KW-0411">Iron-sulfur</keyword>
<dbReference type="Gene3D" id="3.40.228.10">
    <property type="entry name" value="Dimethylsulfoxide Reductase, domain 2"/>
    <property type="match status" value="1"/>
</dbReference>
<comment type="similarity">
    <text evidence="3">Belongs to the prokaryotic molybdopterin-containing oxidoreductase family.</text>
</comment>
<evidence type="ECO:0000259" key="10">
    <source>
        <dbReference type="Pfam" id="PF00384"/>
    </source>
</evidence>
<dbReference type="PANTHER" id="PTHR43105:SF4">
    <property type="entry name" value="PROTEIN YDEP"/>
    <property type="match status" value="1"/>
</dbReference>
<dbReference type="NCBIfam" id="TIGR01701">
    <property type="entry name" value="Fdhalpha-like"/>
    <property type="match status" value="1"/>
</dbReference>
<keyword evidence="5" id="KW-0500">Molybdenum</keyword>
<dbReference type="Proteomes" id="UP001549031">
    <property type="component" value="Unassembled WGS sequence"/>
</dbReference>
<comment type="cofactor">
    <cofactor evidence="1">
        <name>Mo-bis(molybdopterin guanine dinucleotide)</name>
        <dbReference type="ChEBI" id="CHEBI:60539"/>
    </cofactor>
</comment>
<evidence type="ECO:0000313" key="11">
    <source>
        <dbReference type="EMBL" id="MET3588734.1"/>
    </source>
</evidence>
<feature type="domain" description="Molybdopterin oxidoreductase" evidence="10">
    <location>
        <begin position="170"/>
        <end position="470"/>
    </location>
</feature>
<evidence type="ECO:0000256" key="9">
    <source>
        <dbReference type="ARBA" id="ARBA00023014"/>
    </source>
</evidence>
<gene>
    <name evidence="11" type="ORF">ABID21_004872</name>
</gene>
<evidence type="ECO:0000256" key="7">
    <source>
        <dbReference type="ARBA" id="ARBA00023002"/>
    </source>
</evidence>
<comment type="caution">
    <text evidence="11">The sequence shown here is derived from an EMBL/GenBank/DDBJ whole genome shotgun (WGS) entry which is preliminary data.</text>
</comment>
<dbReference type="Pfam" id="PF00384">
    <property type="entry name" value="Molybdopterin"/>
    <property type="match status" value="1"/>
</dbReference>
<dbReference type="InterPro" id="IPR050123">
    <property type="entry name" value="Prok_molybdopt-oxidoreductase"/>
</dbReference>
<evidence type="ECO:0000256" key="1">
    <source>
        <dbReference type="ARBA" id="ARBA00001942"/>
    </source>
</evidence>
<evidence type="ECO:0000256" key="8">
    <source>
        <dbReference type="ARBA" id="ARBA00023004"/>
    </source>
</evidence>
<evidence type="ECO:0000256" key="5">
    <source>
        <dbReference type="ARBA" id="ARBA00022505"/>
    </source>
</evidence>
<dbReference type="CDD" id="cd02767">
    <property type="entry name" value="MopB_ydeP"/>
    <property type="match status" value="1"/>
</dbReference>
<dbReference type="EMBL" id="JBEPLJ010000031">
    <property type="protein sequence ID" value="MET3588734.1"/>
    <property type="molecule type" value="Genomic_DNA"/>
</dbReference>
<evidence type="ECO:0000256" key="3">
    <source>
        <dbReference type="ARBA" id="ARBA00010312"/>
    </source>
</evidence>
<dbReference type="InterPro" id="IPR009010">
    <property type="entry name" value="Asp_de-COase-like_dom_sf"/>
</dbReference>
<organism evidence="11 12">
    <name type="scientific">Pseudorhizobium tarimense</name>
    <dbReference type="NCBI Taxonomy" id="1079109"/>
    <lineage>
        <taxon>Bacteria</taxon>
        <taxon>Pseudomonadati</taxon>
        <taxon>Pseudomonadota</taxon>
        <taxon>Alphaproteobacteria</taxon>
        <taxon>Hyphomicrobiales</taxon>
        <taxon>Rhizobiaceae</taxon>
        <taxon>Rhizobium/Agrobacterium group</taxon>
        <taxon>Pseudorhizobium</taxon>
    </lineage>
</organism>
<dbReference type="InterPro" id="IPR010046">
    <property type="entry name" value="Mopterin_OxRdtse_a_bac"/>
</dbReference>
<keyword evidence="7" id="KW-0560">Oxidoreductase</keyword>
<dbReference type="InterPro" id="IPR037951">
    <property type="entry name" value="MopB_CT_YdeP"/>
</dbReference>
<name>A0ABV2HDW2_9HYPH</name>